<dbReference type="Pfam" id="PF12833">
    <property type="entry name" value="HTH_18"/>
    <property type="match status" value="1"/>
</dbReference>
<dbReference type="InterPro" id="IPR014710">
    <property type="entry name" value="RmlC-like_jellyroll"/>
</dbReference>
<evidence type="ECO:0000256" key="1">
    <source>
        <dbReference type="ARBA" id="ARBA00023015"/>
    </source>
</evidence>
<dbReference type="Proteomes" id="UP000236592">
    <property type="component" value="Chromosome"/>
</dbReference>
<evidence type="ECO:0000313" key="5">
    <source>
        <dbReference type="EMBL" id="AUS06217.1"/>
    </source>
</evidence>
<dbReference type="RefSeq" id="WP_102996179.1">
    <property type="nucleotide sequence ID" value="NZ_CP025938.1"/>
</dbReference>
<dbReference type="PANTHER" id="PTHR43280:SF27">
    <property type="entry name" value="TRANSCRIPTIONAL REGULATOR MTLR"/>
    <property type="match status" value="1"/>
</dbReference>
<name>A0A2I7SK03_9FLAO</name>
<keyword evidence="6" id="KW-1185">Reference proteome</keyword>
<dbReference type="InterPro" id="IPR018060">
    <property type="entry name" value="HTH_AraC"/>
</dbReference>
<proteinExistence type="predicted"/>
<feature type="domain" description="HTH araC/xylS-type" evidence="4">
    <location>
        <begin position="183"/>
        <end position="281"/>
    </location>
</feature>
<dbReference type="InterPro" id="IPR011051">
    <property type="entry name" value="RmlC_Cupin_sf"/>
</dbReference>
<evidence type="ECO:0000256" key="3">
    <source>
        <dbReference type="ARBA" id="ARBA00023163"/>
    </source>
</evidence>
<keyword evidence="1" id="KW-0805">Transcription regulation</keyword>
<dbReference type="InterPro" id="IPR018062">
    <property type="entry name" value="HTH_AraC-typ_CS"/>
</dbReference>
<gene>
    <name evidence="5" type="ORF">C1A40_12495</name>
</gene>
<dbReference type="PROSITE" id="PS01124">
    <property type="entry name" value="HTH_ARAC_FAMILY_2"/>
    <property type="match status" value="1"/>
</dbReference>
<sequence length="284" mass="32747">MKPELEHIPHKIDQSIYAYTYKNACFAAPWHYHEDYELTYIVKSSGIRHVGSSLDNFHEGDLVLIGKNVPHCWKNNNHYLSEAISYCVQWPEHTFKSFIANNPELQALQTLLNSAQAGIKFTNISFNTAIGKRLSILPDLKPEKIMIVLLDILTDLAANSEKELLAVDQAPNQVSDKTNSRTKAILNYIDQHYHQKITNTDMAKLTHMSSGAFCKYFKKQFKRPFTNYLNEFRIRKACISLRETNNTLLDISLACGYDNLSFFHRQFKKYVSMTPKAYRTLIEG</sequence>
<dbReference type="OrthoDB" id="1410704at2"/>
<evidence type="ECO:0000256" key="2">
    <source>
        <dbReference type="ARBA" id="ARBA00023125"/>
    </source>
</evidence>
<dbReference type="SUPFAM" id="SSF51182">
    <property type="entry name" value="RmlC-like cupins"/>
    <property type="match status" value="1"/>
</dbReference>
<dbReference type="GO" id="GO:0003700">
    <property type="term" value="F:DNA-binding transcription factor activity"/>
    <property type="evidence" value="ECO:0007669"/>
    <property type="project" value="InterPro"/>
</dbReference>
<dbReference type="Gene3D" id="2.60.120.10">
    <property type="entry name" value="Jelly Rolls"/>
    <property type="match status" value="1"/>
</dbReference>
<dbReference type="PANTHER" id="PTHR43280">
    <property type="entry name" value="ARAC-FAMILY TRANSCRIPTIONAL REGULATOR"/>
    <property type="match status" value="1"/>
</dbReference>
<protein>
    <recommendedName>
        <fullName evidence="4">HTH araC/xylS-type domain-containing protein</fullName>
    </recommendedName>
</protein>
<keyword evidence="2" id="KW-0238">DNA-binding</keyword>
<dbReference type="InterPro" id="IPR020449">
    <property type="entry name" value="Tscrpt_reg_AraC-type_HTH"/>
</dbReference>
<dbReference type="InterPro" id="IPR009057">
    <property type="entry name" value="Homeodomain-like_sf"/>
</dbReference>
<evidence type="ECO:0000259" key="4">
    <source>
        <dbReference type="PROSITE" id="PS01124"/>
    </source>
</evidence>
<evidence type="ECO:0000313" key="6">
    <source>
        <dbReference type="Proteomes" id="UP000236592"/>
    </source>
</evidence>
<dbReference type="SMART" id="SM00342">
    <property type="entry name" value="HTH_ARAC"/>
    <property type="match status" value="1"/>
</dbReference>
<dbReference type="PRINTS" id="PR00032">
    <property type="entry name" value="HTHARAC"/>
</dbReference>
<dbReference type="KEGG" id="taj:C1A40_12495"/>
<reference evidence="6" key="1">
    <citation type="submission" date="2018-01" db="EMBL/GenBank/DDBJ databases">
        <title>Complete genome of Tamlana sp. UJ94.</title>
        <authorList>
            <person name="Jung J."/>
            <person name="Chung D."/>
            <person name="Bae S.S."/>
            <person name="Baek K."/>
        </authorList>
    </citation>
    <scope>NUCLEOTIDE SEQUENCE [LARGE SCALE GENOMIC DNA]</scope>
    <source>
        <strain evidence="6">UJ94</strain>
    </source>
</reference>
<dbReference type="Gene3D" id="1.10.10.60">
    <property type="entry name" value="Homeodomain-like"/>
    <property type="match status" value="2"/>
</dbReference>
<organism evidence="5 6">
    <name type="scientific">Pseudotamlana carrageenivorans</name>
    <dbReference type="NCBI Taxonomy" id="2069432"/>
    <lineage>
        <taxon>Bacteria</taxon>
        <taxon>Pseudomonadati</taxon>
        <taxon>Bacteroidota</taxon>
        <taxon>Flavobacteriia</taxon>
        <taxon>Flavobacteriales</taxon>
        <taxon>Flavobacteriaceae</taxon>
        <taxon>Pseudotamlana</taxon>
    </lineage>
</organism>
<accession>A0A2I7SK03</accession>
<dbReference type="SUPFAM" id="SSF46689">
    <property type="entry name" value="Homeodomain-like"/>
    <property type="match status" value="2"/>
</dbReference>
<keyword evidence="3" id="KW-0804">Transcription</keyword>
<dbReference type="PROSITE" id="PS00041">
    <property type="entry name" value="HTH_ARAC_FAMILY_1"/>
    <property type="match status" value="1"/>
</dbReference>
<dbReference type="AlphaFoldDB" id="A0A2I7SK03"/>
<dbReference type="GO" id="GO:0043565">
    <property type="term" value="F:sequence-specific DNA binding"/>
    <property type="evidence" value="ECO:0007669"/>
    <property type="project" value="InterPro"/>
</dbReference>
<dbReference type="EMBL" id="CP025938">
    <property type="protein sequence ID" value="AUS06217.1"/>
    <property type="molecule type" value="Genomic_DNA"/>
</dbReference>